<keyword evidence="7 10" id="KW-0472">Membrane</keyword>
<evidence type="ECO:0000256" key="10">
    <source>
        <dbReference type="SAM" id="Phobius"/>
    </source>
</evidence>
<keyword evidence="2 10" id="KW-0812">Transmembrane</keyword>
<dbReference type="PRINTS" id="PR00205">
    <property type="entry name" value="CADHERIN"/>
</dbReference>
<dbReference type="PROSITE" id="PS50268">
    <property type="entry name" value="CADHERIN_2"/>
    <property type="match status" value="1"/>
</dbReference>
<dbReference type="GeneTree" id="ENSGT00940000164725"/>
<proteinExistence type="predicted"/>
<dbReference type="CDD" id="cd11304">
    <property type="entry name" value="Cadherin_repeat"/>
    <property type="match status" value="1"/>
</dbReference>
<keyword evidence="4 9" id="KW-0106">Calcium</keyword>
<dbReference type="Ensembl" id="ENSSPAT00000003254.1">
    <property type="protein sequence ID" value="ENSSPAP00000003198.1"/>
    <property type="gene ID" value="ENSSPAG00000002453.1"/>
</dbReference>
<dbReference type="PROSITE" id="PS00232">
    <property type="entry name" value="CADHERIN_1"/>
    <property type="match status" value="1"/>
</dbReference>
<accession>A0A3B4Z342</accession>
<dbReference type="PANTHER" id="PTHR24028">
    <property type="entry name" value="CADHERIN-87A"/>
    <property type="match status" value="1"/>
</dbReference>
<dbReference type="InterPro" id="IPR013164">
    <property type="entry name" value="Cadherin_N"/>
</dbReference>
<keyword evidence="5" id="KW-0130">Cell adhesion</keyword>
<dbReference type="GO" id="GO:0005509">
    <property type="term" value="F:calcium ion binding"/>
    <property type="evidence" value="ECO:0007669"/>
    <property type="project" value="UniProtKB-UniRule"/>
</dbReference>
<dbReference type="SUPFAM" id="SSF49313">
    <property type="entry name" value="Cadherin-like"/>
    <property type="match status" value="1"/>
</dbReference>
<evidence type="ECO:0000259" key="11">
    <source>
        <dbReference type="PROSITE" id="PS50268"/>
    </source>
</evidence>
<reference evidence="12" key="1">
    <citation type="submission" date="2023-09" db="UniProtKB">
        <authorList>
            <consortium name="Ensembl"/>
        </authorList>
    </citation>
    <scope>IDENTIFICATION</scope>
</reference>
<organism evidence="12">
    <name type="scientific">Stegastes partitus</name>
    <name type="common">bicolor damselfish</name>
    <dbReference type="NCBI Taxonomy" id="144197"/>
    <lineage>
        <taxon>Eukaryota</taxon>
        <taxon>Metazoa</taxon>
        <taxon>Chordata</taxon>
        <taxon>Craniata</taxon>
        <taxon>Vertebrata</taxon>
        <taxon>Euteleostomi</taxon>
        <taxon>Actinopterygii</taxon>
        <taxon>Neopterygii</taxon>
        <taxon>Teleostei</taxon>
        <taxon>Neoteleostei</taxon>
        <taxon>Acanthomorphata</taxon>
        <taxon>Ovalentaria</taxon>
        <taxon>Pomacentridae</taxon>
        <taxon>Stegastes</taxon>
    </lineage>
</organism>
<dbReference type="InterPro" id="IPR050174">
    <property type="entry name" value="Protocadherin/Cadherin-CA"/>
</dbReference>
<evidence type="ECO:0000256" key="9">
    <source>
        <dbReference type="PROSITE-ProRule" id="PRU00043"/>
    </source>
</evidence>
<evidence type="ECO:0000313" key="12">
    <source>
        <dbReference type="Ensembl" id="ENSSPAP00000003198.1"/>
    </source>
</evidence>
<dbReference type="AlphaFoldDB" id="A0A3B4Z342"/>
<keyword evidence="3" id="KW-0677">Repeat</keyword>
<dbReference type="InterPro" id="IPR020894">
    <property type="entry name" value="Cadherin_CS"/>
</dbReference>
<evidence type="ECO:0000256" key="3">
    <source>
        <dbReference type="ARBA" id="ARBA00022737"/>
    </source>
</evidence>
<dbReference type="GO" id="GO:0007156">
    <property type="term" value="P:homophilic cell adhesion via plasma membrane adhesion molecules"/>
    <property type="evidence" value="ECO:0007669"/>
    <property type="project" value="InterPro"/>
</dbReference>
<comment type="subcellular location">
    <subcellularLocation>
        <location evidence="1">Membrane</location>
        <topology evidence="1">Single-pass membrane protein</topology>
    </subcellularLocation>
</comment>
<evidence type="ECO:0000256" key="8">
    <source>
        <dbReference type="ARBA" id="ARBA00023180"/>
    </source>
</evidence>
<evidence type="ECO:0000256" key="5">
    <source>
        <dbReference type="ARBA" id="ARBA00022889"/>
    </source>
</evidence>
<evidence type="ECO:0000256" key="7">
    <source>
        <dbReference type="ARBA" id="ARBA00023136"/>
    </source>
</evidence>
<name>A0A3B4Z342_9TELE</name>
<keyword evidence="6 10" id="KW-1133">Transmembrane helix</keyword>
<dbReference type="Gene3D" id="2.60.40.60">
    <property type="entry name" value="Cadherins"/>
    <property type="match status" value="1"/>
</dbReference>
<dbReference type="PANTHER" id="PTHR24028:SF288">
    <property type="entry name" value="PROTOCADHERIN ALPHA-C2-LIKE-RELATED"/>
    <property type="match status" value="1"/>
</dbReference>
<feature type="transmembrane region" description="Helical" evidence="10">
    <location>
        <begin position="16"/>
        <end position="37"/>
    </location>
</feature>
<dbReference type="InterPro" id="IPR002126">
    <property type="entry name" value="Cadherin-like_dom"/>
</dbReference>
<dbReference type="FunFam" id="2.60.40.60:FF:000006">
    <property type="entry name" value="Protocadherin alpha 2"/>
    <property type="match status" value="1"/>
</dbReference>
<sequence length="184" mass="21373">LNCHLIGFDGFILRPFVYIIHFIDTCIVKLLLWNYTAASVRTERKRRRMFFFFIGALLNTAVAVTHYSVPEELEEGSVVANLASDLDLDVKTLSRRKMRLDIISSKRYLDVNKETGELYIVERIDREYLCAIKTTTCFLKMEAIVENPQRIFYIEIEITDINDNAPHFRRDTINVDIMESTPAG</sequence>
<dbReference type="Pfam" id="PF08266">
    <property type="entry name" value="Cadherin_2"/>
    <property type="match status" value="1"/>
</dbReference>
<feature type="transmembrane region" description="Helical" evidence="10">
    <location>
        <begin position="49"/>
        <end position="69"/>
    </location>
</feature>
<evidence type="ECO:0000256" key="2">
    <source>
        <dbReference type="ARBA" id="ARBA00022692"/>
    </source>
</evidence>
<dbReference type="GO" id="GO:0009653">
    <property type="term" value="P:anatomical structure morphogenesis"/>
    <property type="evidence" value="ECO:0007669"/>
    <property type="project" value="UniProtKB-ARBA"/>
</dbReference>
<evidence type="ECO:0000256" key="6">
    <source>
        <dbReference type="ARBA" id="ARBA00022989"/>
    </source>
</evidence>
<evidence type="ECO:0000256" key="4">
    <source>
        <dbReference type="ARBA" id="ARBA00022837"/>
    </source>
</evidence>
<evidence type="ECO:0000256" key="1">
    <source>
        <dbReference type="ARBA" id="ARBA00004167"/>
    </source>
</evidence>
<protein>
    <recommendedName>
        <fullName evidence="11">Cadherin domain-containing protein</fullName>
    </recommendedName>
</protein>
<feature type="domain" description="Cadherin" evidence="11">
    <location>
        <begin position="61"/>
        <end position="168"/>
    </location>
</feature>
<keyword evidence="8" id="KW-0325">Glycoprotein</keyword>
<dbReference type="InterPro" id="IPR015919">
    <property type="entry name" value="Cadherin-like_sf"/>
</dbReference>
<dbReference type="STRING" id="144197.ENSSPAP00000003198"/>
<dbReference type="GO" id="GO:0005886">
    <property type="term" value="C:plasma membrane"/>
    <property type="evidence" value="ECO:0007669"/>
    <property type="project" value="InterPro"/>
</dbReference>